<protein>
    <submittedName>
        <fullName evidence="3">Uncharacterized protein</fullName>
    </submittedName>
</protein>
<dbReference type="EMBL" id="JAPFFF010000006">
    <property type="protein sequence ID" value="KAK8888165.1"/>
    <property type="molecule type" value="Genomic_DNA"/>
</dbReference>
<feature type="signal peptide" evidence="2">
    <location>
        <begin position="1"/>
        <end position="21"/>
    </location>
</feature>
<feature type="transmembrane region" description="Helical" evidence="1">
    <location>
        <begin position="41"/>
        <end position="64"/>
    </location>
</feature>
<feature type="chain" id="PRO_5046576876" evidence="2">
    <location>
        <begin position="22"/>
        <end position="111"/>
    </location>
</feature>
<name>A0ABR2KAL8_9EUKA</name>
<organism evidence="3 4">
    <name type="scientific">Tritrichomonas musculus</name>
    <dbReference type="NCBI Taxonomy" id="1915356"/>
    <lineage>
        <taxon>Eukaryota</taxon>
        <taxon>Metamonada</taxon>
        <taxon>Parabasalia</taxon>
        <taxon>Tritrichomonadida</taxon>
        <taxon>Tritrichomonadidae</taxon>
        <taxon>Tritrichomonas</taxon>
    </lineage>
</organism>
<evidence type="ECO:0000313" key="4">
    <source>
        <dbReference type="Proteomes" id="UP001470230"/>
    </source>
</evidence>
<gene>
    <name evidence="3" type="ORF">M9Y10_039229</name>
</gene>
<evidence type="ECO:0000256" key="2">
    <source>
        <dbReference type="SAM" id="SignalP"/>
    </source>
</evidence>
<comment type="caution">
    <text evidence="3">The sequence shown here is derived from an EMBL/GenBank/DDBJ whole genome shotgun (WGS) entry which is preliminary data.</text>
</comment>
<accession>A0ABR2KAL8</accession>
<keyword evidence="1" id="KW-0812">Transmembrane</keyword>
<evidence type="ECO:0000313" key="3">
    <source>
        <dbReference type="EMBL" id="KAK8888165.1"/>
    </source>
</evidence>
<keyword evidence="2" id="KW-0732">Signal</keyword>
<keyword evidence="4" id="KW-1185">Reference proteome</keyword>
<proteinExistence type="predicted"/>
<dbReference type="Proteomes" id="UP001470230">
    <property type="component" value="Unassembled WGS sequence"/>
</dbReference>
<keyword evidence="1" id="KW-1133">Transmembrane helix</keyword>
<sequence>MKFGFLFLFIFSIYSIKDNIADESSPTAEPSPTPAGHPPSALVVWLTSIAGVVIIGCTVLVLCLKKQPDDMLFDTPKDHLNNIATLNTIQSFNDNDAINTPLMFTPEGSLN</sequence>
<reference evidence="3 4" key="1">
    <citation type="submission" date="2024-04" db="EMBL/GenBank/DDBJ databases">
        <title>Tritrichomonas musculus Genome.</title>
        <authorList>
            <person name="Alves-Ferreira E."/>
            <person name="Grigg M."/>
            <person name="Lorenzi H."/>
            <person name="Galac M."/>
        </authorList>
    </citation>
    <scope>NUCLEOTIDE SEQUENCE [LARGE SCALE GENOMIC DNA]</scope>
    <source>
        <strain evidence="3 4">EAF2021</strain>
    </source>
</reference>
<evidence type="ECO:0000256" key="1">
    <source>
        <dbReference type="SAM" id="Phobius"/>
    </source>
</evidence>
<keyword evidence="1" id="KW-0472">Membrane</keyword>